<reference evidence="1 2" key="1">
    <citation type="journal article" date="2018" name="Sci. Rep.">
        <title>Genomic signatures of local adaptation to the degree of environmental predictability in rotifers.</title>
        <authorList>
            <person name="Franch-Gras L."/>
            <person name="Hahn C."/>
            <person name="Garcia-Roger E.M."/>
            <person name="Carmona M.J."/>
            <person name="Serra M."/>
            <person name="Gomez A."/>
        </authorList>
    </citation>
    <scope>NUCLEOTIDE SEQUENCE [LARGE SCALE GENOMIC DNA]</scope>
    <source>
        <strain evidence="1">HYR1</strain>
    </source>
</reference>
<protein>
    <submittedName>
        <fullName evidence="1">Uncharacterized protein</fullName>
    </submittedName>
</protein>
<keyword evidence="2" id="KW-1185">Reference proteome</keyword>
<evidence type="ECO:0000313" key="1">
    <source>
        <dbReference type="EMBL" id="RNA38133.1"/>
    </source>
</evidence>
<dbReference type="Proteomes" id="UP000276133">
    <property type="component" value="Unassembled WGS sequence"/>
</dbReference>
<accession>A0A3M7SQQ6</accession>
<gene>
    <name evidence="1" type="ORF">BpHYR1_008719</name>
</gene>
<evidence type="ECO:0000313" key="2">
    <source>
        <dbReference type="Proteomes" id="UP000276133"/>
    </source>
</evidence>
<proteinExistence type="predicted"/>
<sequence length="92" mass="10854">MTFGLIDSRVVNLKSKHFPRVRLLTFNYLFEIDLTESINHSSSSLTLKKKYLIKPFDDFIEIRISVQTKISHTCINSFKSSRLKYLKTLHNF</sequence>
<comment type="caution">
    <text evidence="1">The sequence shown here is derived from an EMBL/GenBank/DDBJ whole genome shotgun (WGS) entry which is preliminary data.</text>
</comment>
<dbReference type="AlphaFoldDB" id="A0A3M7SQQ6"/>
<dbReference type="EMBL" id="REGN01000911">
    <property type="protein sequence ID" value="RNA38133.1"/>
    <property type="molecule type" value="Genomic_DNA"/>
</dbReference>
<name>A0A3M7SQQ6_BRAPC</name>
<organism evidence="1 2">
    <name type="scientific">Brachionus plicatilis</name>
    <name type="common">Marine rotifer</name>
    <name type="synonym">Brachionus muelleri</name>
    <dbReference type="NCBI Taxonomy" id="10195"/>
    <lineage>
        <taxon>Eukaryota</taxon>
        <taxon>Metazoa</taxon>
        <taxon>Spiralia</taxon>
        <taxon>Gnathifera</taxon>
        <taxon>Rotifera</taxon>
        <taxon>Eurotatoria</taxon>
        <taxon>Monogononta</taxon>
        <taxon>Pseudotrocha</taxon>
        <taxon>Ploima</taxon>
        <taxon>Brachionidae</taxon>
        <taxon>Brachionus</taxon>
    </lineage>
</organism>